<dbReference type="InterPro" id="IPR010218">
    <property type="entry name" value="NADH_DH_suC"/>
</dbReference>
<dbReference type="PANTHER" id="PTHR10884">
    <property type="entry name" value="NADH DEHYDROGENASE UBIQUINONE IRON-SULFUR PROTEIN 3"/>
    <property type="match status" value="1"/>
</dbReference>
<reference evidence="7 8" key="1">
    <citation type="submission" date="2015-05" db="EMBL/GenBank/DDBJ databases">
        <title>Genome sequencing and analysis of members of genus Stenotrophomonas.</title>
        <authorList>
            <person name="Patil P.P."/>
            <person name="Midha S."/>
            <person name="Patil P.B."/>
        </authorList>
    </citation>
    <scope>NUCLEOTIDE SEQUENCE [LARGE SCALE GENOMIC DNA]</scope>
    <source>
        <strain evidence="7 8">DSM 12575</strain>
    </source>
</reference>
<comment type="caution">
    <text evidence="7">The sequence shown here is derived from an EMBL/GenBank/DDBJ whole genome shotgun (WGS) entry which is preliminary data.</text>
</comment>
<keyword evidence="3 5" id="KW-0874">Quinone</keyword>
<dbReference type="NCBIfam" id="NF004732">
    <property type="entry name" value="PRK06074.1-4"/>
    <property type="match status" value="1"/>
</dbReference>
<dbReference type="EC" id="7.1.1.-" evidence="3"/>
<keyword evidence="3" id="KW-0830">Ubiquinone</keyword>
<keyword evidence="3 4" id="KW-0520">NAD</keyword>
<dbReference type="InterPro" id="IPR037232">
    <property type="entry name" value="NADH_quin_OxRdtase_su_C/D-like"/>
</dbReference>
<evidence type="ECO:0000256" key="2">
    <source>
        <dbReference type="ARBA" id="ARBA00022448"/>
    </source>
</evidence>
<keyword evidence="8" id="KW-1185">Reference proteome</keyword>
<dbReference type="NCBIfam" id="NF004730">
    <property type="entry name" value="PRK06074.1-1"/>
    <property type="match status" value="1"/>
</dbReference>
<keyword evidence="2 3" id="KW-0813">Transport</keyword>
<dbReference type="Proteomes" id="UP000050902">
    <property type="component" value="Unassembled WGS sequence"/>
</dbReference>
<sequence length="250" mass="27911">MAQQAPSLIDRLRARFAGAQVSVVEPRGEVTLEVPSADWHAVAVALRDEFGFEHATDLCGVDYLGFGSDEWDTADVSSQGFSRGVEGKGAGRFAWGEFPSHETAEGAQPDALPKQRFAVVVQLRSYQHNQLLRMRCFAPSEALPVVASLTGVWPGLNWFEREAFDLYGVIFEGHPDLRRILTDYGFVGHPFRKDFPLIGNVEVRYDEEKKRVVYEPVTSVEPRVGVPRVIRDDARFETAEGERAQTEASK</sequence>
<evidence type="ECO:0000313" key="8">
    <source>
        <dbReference type="Proteomes" id="UP000050902"/>
    </source>
</evidence>
<dbReference type="Pfam" id="PF00329">
    <property type="entry name" value="Complex1_30kDa"/>
    <property type="match status" value="1"/>
</dbReference>
<gene>
    <name evidence="3" type="primary">nuoC</name>
    <name evidence="7" type="ORF">ABB22_11460</name>
</gene>
<accession>A0ABR5NIC4</accession>
<comment type="catalytic activity">
    <reaction evidence="3 5">
        <text>a quinone + NADH + 5 H(+)(in) = a quinol + NAD(+) + 4 H(+)(out)</text>
        <dbReference type="Rhea" id="RHEA:57888"/>
        <dbReference type="ChEBI" id="CHEBI:15378"/>
        <dbReference type="ChEBI" id="CHEBI:24646"/>
        <dbReference type="ChEBI" id="CHEBI:57540"/>
        <dbReference type="ChEBI" id="CHEBI:57945"/>
        <dbReference type="ChEBI" id="CHEBI:132124"/>
    </reaction>
</comment>
<name>A0ABR5NIC4_9GAMM</name>
<dbReference type="SUPFAM" id="SSF143243">
    <property type="entry name" value="Nqo5-like"/>
    <property type="match status" value="1"/>
</dbReference>
<dbReference type="HAMAP" id="MF_01357">
    <property type="entry name" value="NDH1_NuoC"/>
    <property type="match status" value="1"/>
</dbReference>
<dbReference type="Gene3D" id="3.30.460.80">
    <property type="entry name" value="NADH:ubiquinone oxidoreductase, 30kDa subunit"/>
    <property type="match status" value="1"/>
</dbReference>
<evidence type="ECO:0000259" key="6">
    <source>
        <dbReference type="Pfam" id="PF00329"/>
    </source>
</evidence>
<organism evidence="7 8">
    <name type="scientific">Stenotrophomonas nitritireducens</name>
    <dbReference type="NCBI Taxonomy" id="83617"/>
    <lineage>
        <taxon>Bacteria</taxon>
        <taxon>Pseudomonadati</taxon>
        <taxon>Pseudomonadota</taxon>
        <taxon>Gammaproteobacteria</taxon>
        <taxon>Lysobacterales</taxon>
        <taxon>Lysobacteraceae</taxon>
        <taxon>Stenotrophomonas</taxon>
    </lineage>
</organism>
<keyword evidence="3 4" id="KW-1278">Translocase</keyword>
<dbReference type="PROSITE" id="PS00542">
    <property type="entry name" value="COMPLEX1_30K"/>
    <property type="match status" value="1"/>
</dbReference>
<evidence type="ECO:0000256" key="5">
    <source>
        <dbReference type="RuleBase" id="RU003582"/>
    </source>
</evidence>
<evidence type="ECO:0000256" key="3">
    <source>
        <dbReference type="HAMAP-Rule" id="MF_01357"/>
    </source>
</evidence>
<comment type="function">
    <text evidence="3">NDH-1 shuttles electrons from NADH, via FMN and iron-sulfur (Fe-S) centers, to quinones in the respiratory chain. The immediate electron acceptor for the enzyme in this species is believed to be ubiquinone. Couples the redox reaction to proton translocation (for every two electrons transferred, four hydrogen ions are translocated across the cytoplasmic membrane), and thus conserves the redox energy in a proton gradient.</text>
</comment>
<dbReference type="RefSeq" id="WP_055769778.1">
    <property type="nucleotide sequence ID" value="NZ_JAFKME010000003.1"/>
</dbReference>
<comment type="similarity">
    <text evidence="1 3 4">Belongs to the complex I 30 kDa subunit family.</text>
</comment>
<comment type="subunit">
    <text evidence="3">NDH-1 is composed of 14 different subunits. Subunits NuoB, C, D, E, F, and G constitute the peripheral sector of the complex.</text>
</comment>
<evidence type="ECO:0000256" key="1">
    <source>
        <dbReference type="ARBA" id="ARBA00007569"/>
    </source>
</evidence>
<feature type="domain" description="NADH:ubiquinone oxidoreductase 30kDa subunit" evidence="6">
    <location>
        <begin position="113"/>
        <end position="199"/>
    </location>
</feature>
<dbReference type="InterPro" id="IPR020396">
    <property type="entry name" value="NADH_UbQ_OxRdtase_CS"/>
</dbReference>
<proteinExistence type="inferred from homology"/>
<comment type="subcellular location">
    <subcellularLocation>
        <location evidence="3">Cell membrane</location>
        <topology evidence="3">Peripheral membrane protein</topology>
        <orientation evidence="3">Cytoplasmic side</orientation>
    </subcellularLocation>
</comment>
<protein>
    <recommendedName>
        <fullName evidence="3">NADH-quinone oxidoreductase subunit C</fullName>
        <ecNumber evidence="3">7.1.1.-</ecNumber>
    </recommendedName>
    <alternativeName>
        <fullName evidence="3">NADH dehydrogenase I subunit C</fullName>
    </alternativeName>
    <alternativeName>
        <fullName evidence="3">NDH-1 subunit C</fullName>
    </alternativeName>
</protein>
<evidence type="ECO:0000256" key="4">
    <source>
        <dbReference type="RuleBase" id="RU003456"/>
    </source>
</evidence>
<evidence type="ECO:0000313" key="7">
    <source>
        <dbReference type="EMBL" id="KRG56409.1"/>
    </source>
</evidence>
<keyword evidence="3" id="KW-1003">Cell membrane</keyword>
<dbReference type="InterPro" id="IPR001268">
    <property type="entry name" value="NADH_UbQ_OxRdtase_30kDa_su"/>
</dbReference>
<dbReference type="EMBL" id="LDJG01000017">
    <property type="protein sequence ID" value="KRG56409.1"/>
    <property type="molecule type" value="Genomic_DNA"/>
</dbReference>
<keyword evidence="3" id="KW-0472">Membrane</keyword>
<dbReference type="PANTHER" id="PTHR10884:SF14">
    <property type="entry name" value="NADH DEHYDROGENASE [UBIQUINONE] IRON-SULFUR PROTEIN 3, MITOCHONDRIAL"/>
    <property type="match status" value="1"/>
</dbReference>